<evidence type="ECO:0000313" key="12">
    <source>
        <dbReference type="EMBL" id="JAP62423.1"/>
    </source>
</evidence>
<keyword evidence="3" id="KW-0328">Glycosyltransferase</keyword>
<comment type="pathway">
    <text evidence="2">Protein modification; protein glycosylation.</text>
</comment>
<sequence length="428" mass="50238">MGQKLASLSYRLWAYVSGLRKVTVLKFTLIGLLLVLFISYGLHGRTEWFFSNALSDAGASTDPTFCGDEEQTTWWINPNRTNLASWQKIPEEERTFPIAFTIIAFERPDQVWRLLKAIYRPQNFYCIHMDKKQTPRIKDWLRTRIKTCLPDSSNVHFLSAIDVQHSYMSVLEADLLCMRLLWQLTAEKTTPTKATSTSQRPPWRYLINLTGQEFPLKNNLELTRILRVLNGANIVQQLKFDFYRYPILHRPPHGLKLYKGSVHVVLSWAFVDFIFTDSRVHDFLNFLPYVGVPDEAFFSTLNHNAHLRAPGGFPYGDEAYRRGEGFVNRWKKFWPAECHGEWRHLVCIPALEDLQPLFRLQSPELFINKFVMHINSHVLDVTEGWFYDRQDWLYRHQNFTLTPLDFFANQPHVKYQKNRTVNTAEGLM</sequence>
<keyword evidence="6" id="KW-0735">Signal-anchor</keyword>
<dbReference type="GO" id="GO:0016020">
    <property type="term" value="C:membrane"/>
    <property type="evidence" value="ECO:0007669"/>
    <property type="project" value="UniProtKB-SubCell"/>
</dbReference>
<evidence type="ECO:0000256" key="6">
    <source>
        <dbReference type="ARBA" id="ARBA00022968"/>
    </source>
</evidence>
<evidence type="ECO:0000256" key="5">
    <source>
        <dbReference type="ARBA" id="ARBA00022692"/>
    </source>
</evidence>
<evidence type="ECO:0000256" key="4">
    <source>
        <dbReference type="ARBA" id="ARBA00022679"/>
    </source>
</evidence>
<evidence type="ECO:0000256" key="8">
    <source>
        <dbReference type="ARBA" id="ARBA00023136"/>
    </source>
</evidence>
<evidence type="ECO:0000256" key="1">
    <source>
        <dbReference type="ARBA" id="ARBA00004606"/>
    </source>
</evidence>
<dbReference type="GO" id="GO:0008375">
    <property type="term" value="F:acetylglucosaminyltransferase activity"/>
    <property type="evidence" value="ECO:0007669"/>
    <property type="project" value="TreeGrafter"/>
</dbReference>
<dbReference type="Pfam" id="PF02485">
    <property type="entry name" value="Branch"/>
    <property type="match status" value="1"/>
</dbReference>
<accession>A0A0V0JAV1</accession>
<keyword evidence="8 11" id="KW-0472">Membrane</keyword>
<evidence type="ECO:0000256" key="3">
    <source>
        <dbReference type="ARBA" id="ARBA00022676"/>
    </source>
</evidence>
<name>A0A0V0JAV1_SCHSO</name>
<protein>
    <submittedName>
        <fullName evidence="12">Uncharacterized protein</fullName>
    </submittedName>
</protein>
<keyword evidence="9" id="KW-0325">Glycoprotein</keyword>
<dbReference type="AlphaFoldDB" id="A0A0V0JAV1"/>
<keyword evidence="5 11" id="KW-0812">Transmembrane</keyword>
<keyword evidence="4" id="KW-0808">Transferase</keyword>
<evidence type="ECO:0000256" key="9">
    <source>
        <dbReference type="ARBA" id="ARBA00023180"/>
    </source>
</evidence>
<proteinExistence type="inferred from homology"/>
<gene>
    <name evidence="12" type="ORF">TR117036</name>
</gene>
<comment type="subcellular location">
    <subcellularLocation>
        <location evidence="1">Membrane</location>
        <topology evidence="1">Single-pass type II membrane protein</topology>
    </subcellularLocation>
</comment>
<evidence type="ECO:0000256" key="2">
    <source>
        <dbReference type="ARBA" id="ARBA00004922"/>
    </source>
</evidence>
<organism evidence="12">
    <name type="scientific">Schistocephalus solidus</name>
    <name type="common">Tapeworm</name>
    <dbReference type="NCBI Taxonomy" id="70667"/>
    <lineage>
        <taxon>Eukaryota</taxon>
        <taxon>Metazoa</taxon>
        <taxon>Spiralia</taxon>
        <taxon>Lophotrochozoa</taxon>
        <taxon>Platyhelminthes</taxon>
        <taxon>Cestoda</taxon>
        <taxon>Eucestoda</taxon>
        <taxon>Diphyllobothriidea</taxon>
        <taxon>Diphyllobothriidae</taxon>
        <taxon>Schistocephalus</taxon>
    </lineage>
</organism>
<dbReference type="InterPro" id="IPR003406">
    <property type="entry name" value="Glyco_trans_14"/>
</dbReference>
<dbReference type="PANTHER" id="PTHR19297:SF185">
    <property type="entry name" value="BETA-1,3-GALACTOSYL-O-GLYCOSYL-GLYCOPROTEIN BETA-1,6-N-ACETYLGLUCOSAMINYLTRANSFERASE 3"/>
    <property type="match status" value="1"/>
</dbReference>
<evidence type="ECO:0000256" key="7">
    <source>
        <dbReference type="ARBA" id="ARBA00022989"/>
    </source>
</evidence>
<comment type="similarity">
    <text evidence="10">Belongs to the glycosyltransferase 14 family.</text>
</comment>
<dbReference type="EMBL" id="GEEE01000802">
    <property type="protein sequence ID" value="JAP62423.1"/>
    <property type="molecule type" value="Transcribed_RNA"/>
</dbReference>
<keyword evidence="7 11" id="KW-1133">Transmembrane helix</keyword>
<evidence type="ECO:0000256" key="11">
    <source>
        <dbReference type="SAM" id="Phobius"/>
    </source>
</evidence>
<reference evidence="12" key="1">
    <citation type="submission" date="2016-01" db="EMBL/GenBank/DDBJ databases">
        <title>Reference transcriptome for the parasite Schistocephalus solidus: insights into the molecular evolution of parasitism.</title>
        <authorList>
            <person name="Hebert F.O."/>
            <person name="Grambauer S."/>
            <person name="Barber I."/>
            <person name="Landry C.R."/>
            <person name="Aubin-Horth N."/>
        </authorList>
    </citation>
    <scope>NUCLEOTIDE SEQUENCE</scope>
</reference>
<feature type="transmembrane region" description="Helical" evidence="11">
    <location>
        <begin position="21"/>
        <end position="42"/>
    </location>
</feature>
<evidence type="ECO:0000256" key="10">
    <source>
        <dbReference type="ARBA" id="ARBA00038150"/>
    </source>
</evidence>
<dbReference type="PANTHER" id="PTHR19297">
    <property type="entry name" value="GLYCOSYLTRANSFERASE 14 FAMILY MEMBER"/>
    <property type="match status" value="1"/>
</dbReference>